<dbReference type="AlphaFoldDB" id="A0A6G5A2P7"/>
<dbReference type="OrthoDB" id="10471537at2759"/>
<protein>
    <submittedName>
        <fullName evidence="1">Uncharacterized protein</fullName>
    </submittedName>
</protein>
<accession>A0A6G5A2P7</accession>
<evidence type="ECO:0000313" key="1">
    <source>
        <dbReference type="EMBL" id="NIE45271.1"/>
    </source>
</evidence>
<sequence length="161" mass="18197">MININVEKVTQMDNLTVYFEDTHVVDGRRTLENITTYGDGLAQANNTIFYLFTWPPDEGNSRRLFHEINTVPPHRTSISEIATNGTFCSNSTSAAFVRHKYNNYNIWSTVKATLTTFGSPHFIFFTEEDYHKMNETFMRCPKNNGQGGVSSSSQAPVPLAC</sequence>
<dbReference type="VEuPathDB" id="VectorBase:LOC119165295"/>
<organism evidence="1">
    <name type="scientific">Rhipicephalus microplus</name>
    <name type="common">Cattle tick</name>
    <name type="synonym">Boophilus microplus</name>
    <dbReference type="NCBI Taxonomy" id="6941"/>
    <lineage>
        <taxon>Eukaryota</taxon>
        <taxon>Metazoa</taxon>
        <taxon>Ecdysozoa</taxon>
        <taxon>Arthropoda</taxon>
        <taxon>Chelicerata</taxon>
        <taxon>Arachnida</taxon>
        <taxon>Acari</taxon>
        <taxon>Parasitiformes</taxon>
        <taxon>Ixodida</taxon>
        <taxon>Ixodoidea</taxon>
        <taxon>Ixodidae</taxon>
        <taxon>Rhipicephalinae</taxon>
        <taxon>Rhipicephalus</taxon>
        <taxon>Boophilus</taxon>
    </lineage>
</organism>
<name>A0A6G5A2P7_RHIMP</name>
<reference evidence="1" key="1">
    <citation type="submission" date="2020-03" db="EMBL/GenBank/DDBJ databases">
        <title>A transcriptome and proteome of the tick Rhipicephalus microplus shaped by the genetic composition of its hosts and developmental stage.</title>
        <authorList>
            <person name="Garcia G.R."/>
            <person name="Ribeiro J.M.C."/>
            <person name="Maruyama S.R."/>
            <person name="Gardinasse L.G."/>
            <person name="Nelson K."/>
            <person name="Ferreira B.R."/>
            <person name="Andrade T.G."/>
            <person name="Santos I.K.F.M."/>
        </authorList>
    </citation>
    <scope>NUCLEOTIDE SEQUENCE</scope>
    <source>
        <strain evidence="1">NSGR</strain>
        <tissue evidence="1">Salivary glands</tissue>
    </source>
</reference>
<proteinExistence type="predicted"/>
<dbReference type="EMBL" id="GIKN01002998">
    <property type="protein sequence ID" value="NIE45271.1"/>
    <property type="molecule type" value="Transcribed_RNA"/>
</dbReference>